<dbReference type="Pfam" id="PF07077">
    <property type="entry name" value="DUF1345"/>
    <property type="match status" value="1"/>
</dbReference>
<sequence length="238" mass="25042">MADPAPRGSLLAGQGGNKWLSERRRSAAALLVAAGAAALLIGLKAGGAELAGADLCVVVLVAYLFPYLLLTASVFARASSEGVRTWAQRSSRGTLLQRYVFGTAPGPGVSIFIAAAALVVVMVWRPGHIDSSFGPVPRALLSLTTVVVAWICVAVSFAVAFQADNLVEGEEALEFPGRSTTIWLDYMYFALSVMTTLGTTDVMVTSHEMRRTVAANSVIAFVFNTITVASLVSALNNF</sequence>
<feature type="transmembrane region" description="Helical" evidence="1">
    <location>
        <begin position="213"/>
        <end position="235"/>
    </location>
</feature>
<dbReference type="EMBL" id="VOGX01000034">
    <property type="protein sequence ID" value="TWV22625.1"/>
    <property type="molecule type" value="Genomic_DNA"/>
</dbReference>
<keyword evidence="4" id="KW-1185">Reference proteome</keyword>
<keyword evidence="1" id="KW-1133">Transmembrane helix</keyword>
<dbReference type="Proteomes" id="UP001051844">
    <property type="component" value="Unassembled WGS sequence"/>
</dbReference>
<evidence type="ECO:0000313" key="5">
    <source>
        <dbReference type="Proteomes" id="UP001051844"/>
    </source>
</evidence>
<dbReference type="KEGG" id="salb:XNR_5788"/>
<dbReference type="Gene3D" id="1.10.287.70">
    <property type="match status" value="1"/>
</dbReference>
<reference evidence="4" key="1">
    <citation type="journal article" date="2019" name="Microbiol. Resour. Announc.">
        <title>Draft Genomic Sequences of Streptomyces misionensis and Streptomyces albidoflavus, bacteria applied for phytopathogen biocontrol.</title>
        <authorList>
            <person name="Pylro V."/>
            <person name="Dias A."/>
            <person name="Andreote F."/>
            <person name="Varani A."/>
            <person name="Andreote C."/>
            <person name="Bernardo E."/>
            <person name="Martins T."/>
        </authorList>
    </citation>
    <scope>NUCLEOTIDE SEQUENCE [LARGE SCALE GENOMIC DNA]</scope>
    <source>
        <strain evidence="4">77</strain>
    </source>
</reference>
<dbReference type="RefSeq" id="WP_015508304.1">
    <property type="nucleotide sequence ID" value="NC_020990.1"/>
</dbReference>
<evidence type="ECO:0000313" key="3">
    <source>
        <dbReference type="EMBL" id="TWV22625.1"/>
    </source>
</evidence>
<accession>A0A0X3X6B4</accession>
<feature type="transmembrane region" description="Helical" evidence="1">
    <location>
        <begin position="108"/>
        <end position="127"/>
    </location>
</feature>
<protein>
    <submittedName>
        <fullName evidence="3">DUF1345 domain-containing protein</fullName>
    </submittedName>
</protein>
<feature type="transmembrane region" description="Helical" evidence="1">
    <location>
        <begin position="26"/>
        <end position="43"/>
    </location>
</feature>
<dbReference type="Proteomes" id="UP000318052">
    <property type="component" value="Unassembled WGS sequence"/>
</dbReference>
<name>A0A126YGN7_9ACTN</name>
<dbReference type="EMBL" id="BNDZ01000005">
    <property type="protein sequence ID" value="GHI49976.1"/>
    <property type="molecule type" value="Genomic_DNA"/>
</dbReference>
<dbReference type="GeneID" id="97271612"/>
<reference evidence="3" key="2">
    <citation type="submission" date="2019-07" db="EMBL/GenBank/DDBJ databases">
        <authorList>
            <person name="Pylro V."/>
            <person name="Dias A."/>
            <person name="Andreote F."/>
            <person name="Varani A."/>
            <person name="Andreote C."/>
            <person name="Bernardo E."/>
            <person name="Martins T."/>
        </authorList>
    </citation>
    <scope>NUCLEOTIDE SEQUENCE</scope>
    <source>
        <strain evidence="3">77</strain>
    </source>
</reference>
<feature type="transmembrane region" description="Helical" evidence="1">
    <location>
        <begin position="139"/>
        <end position="163"/>
    </location>
</feature>
<feature type="transmembrane region" description="Helical" evidence="1">
    <location>
        <begin position="183"/>
        <end position="204"/>
    </location>
</feature>
<proteinExistence type="predicted"/>
<keyword evidence="1" id="KW-0472">Membrane</keyword>
<reference evidence="2" key="3">
    <citation type="submission" date="2022-09" db="EMBL/GenBank/DDBJ databases">
        <title>Whole genome shotgun sequence of Streptomyces albidoflavus NBRC 12854.</title>
        <authorList>
            <person name="Komaki H."/>
            <person name="Tamura T."/>
        </authorList>
    </citation>
    <scope>NUCLEOTIDE SEQUENCE</scope>
    <source>
        <strain evidence="2">NBRC 12854</strain>
    </source>
</reference>
<accession>A0A2M9SZ48</accession>
<feature type="transmembrane region" description="Helical" evidence="1">
    <location>
        <begin position="55"/>
        <end position="76"/>
    </location>
</feature>
<evidence type="ECO:0000313" key="2">
    <source>
        <dbReference type="EMBL" id="GHI49976.1"/>
    </source>
</evidence>
<gene>
    <name evidence="3" type="ORF">FRZ02_21935</name>
    <name evidence="2" type="ORF">ScoT_61500</name>
</gene>
<evidence type="ECO:0000313" key="4">
    <source>
        <dbReference type="Proteomes" id="UP000318052"/>
    </source>
</evidence>
<keyword evidence="1" id="KW-0812">Transmembrane</keyword>
<dbReference type="InterPro" id="IPR009781">
    <property type="entry name" value="DUF1345"/>
</dbReference>
<comment type="caution">
    <text evidence="2">The sequence shown here is derived from an EMBL/GenBank/DDBJ whole genome shotgun (WGS) entry which is preliminary data.</text>
</comment>
<evidence type="ECO:0000256" key="1">
    <source>
        <dbReference type="SAM" id="Phobius"/>
    </source>
</evidence>
<accession>A0A126YGN7</accession>
<organism evidence="2 5">
    <name type="scientific">Streptomyces albidoflavus</name>
    <dbReference type="NCBI Taxonomy" id="1886"/>
    <lineage>
        <taxon>Bacteria</taxon>
        <taxon>Bacillati</taxon>
        <taxon>Actinomycetota</taxon>
        <taxon>Actinomycetes</taxon>
        <taxon>Kitasatosporales</taxon>
        <taxon>Streptomycetaceae</taxon>
        <taxon>Streptomyces</taxon>
        <taxon>Streptomyces albidoflavus group</taxon>
    </lineage>
</organism>
<dbReference type="AlphaFoldDB" id="A0A126YGN7"/>